<feature type="region of interest" description="Disordered" evidence="1">
    <location>
        <begin position="101"/>
        <end position="127"/>
    </location>
</feature>
<dbReference type="Gene3D" id="3.30.160.60">
    <property type="entry name" value="Classic Zinc Finger"/>
    <property type="match status" value="1"/>
</dbReference>
<evidence type="ECO:0000256" key="1">
    <source>
        <dbReference type="SAM" id="MobiDB-lite"/>
    </source>
</evidence>
<sequence>MVCSVCGHRTKRADHLRQHVRKKHPEIAMRSLFRRPSNAHIDSDNHGLINQRLHSTIQHMQMLQRPLSYSTDTQAQLQKPPFRTDSTTATALTFMGVEVVDLDTEGDNDNGDGEGEGDGDEKFDSDKIDIESDNVSLQSVGDLGVKNVAGNNAYHQRTRQDLYQFRN</sequence>
<dbReference type="AlphaFoldDB" id="A0A811VED3"/>
<reference evidence="2" key="1">
    <citation type="submission" date="2020-11" db="EMBL/GenBank/DDBJ databases">
        <authorList>
            <person name="Whitehead M."/>
        </authorList>
    </citation>
    <scope>NUCLEOTIDE SEQUENCE</scope>
    <source>
        <strain evidence="2">EGII</strain>
    </source>
</reference>
<dbReference type="EMBL" id="CAJHJT010000056">
    <property type="protein sequence ID" value="CAD7014698.1"/>
    <property type="molecule type" value="Genomic_DNA"/>
</dbReference>
<accession>A0A811VED3</accession>
<dbReference type="Proteomes" id="UP000606786">
    <property type="component" value="Unassembled WGS sequence"/>
</dbReference>
<keyword evidence="3" id="KW-1185">Reference proteome</keyword>
<feature type="compositionally biased region" description="Acidic residues" evidence="1">
    <location>
        <begin position="101"/>
        <end position="119"/>
    </location>
</feature>
<organism evidence="2 3">
    <name type="scientific">Ceratitis capitata</name>
    <name type="common">Mediterranean fruit fly</name>
    <name type="synonym">Tephritis capitata</name>
    <dbReference type="NCBI Taxonomy" id="7213"/>
    <lineage>
        <taxon>Eukaryota</taxon>
        <taxon>Metazoa</taxon>
        <taxon>Ecdysozoa</taxon>
        <taxon>Arthropoda</taxon>
        <taxon>Hexapoda</taxon>
        <taxon>Insecta</taxon>
        <taxon>Pterygota</taxon>
        <taxon>Neoptera</taxon>
        <taxon>Endopterygota</taxon>
        <taxon>Diptera</taxon>
        <taxon>Brachycera</taxon>
        <taxon>Muscomorpha</taxon>
        <taxon>Tephritoidea</taxon>
        <taxon>Tephritidae</taxon>
        <taxon>Ceratitis</taxon>
        <taxon>Ceratitis</taxon>
    </lineage>
</organism>
<proteinExistence type="predicted"/>
<evidence type="ECO:0000313" key="2">
    <source>
        <dbReference type="EMBL" id="CAD7014698.1"/>
    </source>
</evidence>
<comment type="caution">
    <text evidence="2">The sequence shown here is derived from an EMBL/GenBank/DDBJ whole genome shotgun (WGS) entry which is preliminary data.</text>
</comment>
<gene>
    <name evidence="2" type="ORF">CCAP1982_LOCUS22682</name>
</gene>
<evidence type="ECO:0000313" key="3">
    <source>
        <dbReference type="Proteomes" id="UP000606786"/>
    </source>
</evidence>
<protein>
    <submittedName>
        <fullName evidence="2">(Mediterranean fruit fly) hypothetical protein</fullName>
    </submittedName>
</protein>
<name>A0A811VED3_CERCA</name>